<evidence type="ECO:0000313" key="6">
    <source>
        <dbReference type="EMBL" id="MCD2422228.1"/>
    </source>
</evidence>
<gene>
    <name evidence="6" type="ORF">LQ567_05600</name>
</gene>
<evidence type="ECO:0000259" key="5">
    <source>
        <dbReference type="Pfam" id="PF00884"/>
    </source>
</evidence>
<evidence type="ECO:0000313" key="7">
    <source>
        <dbReference type="Proteomes" id="UP001199816"/>
    </source>
</evidence>
<accession>A0ABS8PPL1</accession>
<reference evidence="6 7" key="1">
    <citation type="submission" date="2021-11" db="EMBL/GenBank/DDBJ databases">
        <title>Genomic of Niabella pedocola.</title>
        <authorList>
            <person name="Wu T."/>
        </authorList>
    </citation>
    <scope>NUCLEOTIDE SEQUENCE [LARGE SCALE GENOMIC DNA]</scope>
    <source>
        <strain evidence="6 7">JCM 31011</strain>
    </source>
</reference>
<keyword evidence="2" id="KW-0479">Metal-binding</keyword>
<dbReference type="PROSITE" id="PS00523">
    <property type="entry name" value="SULFATASE_1"/>
    <property type="match status" value="1"/>
</dbReference>
<organism evidence="6 7">
    <name type="scientific">Niabella pedocola</name>
    <dbReference type="NCBI Taxonomy" id="1752077"/>
    <lineage>
        <taxon>Bacteria</taxon>
        <taxon>Pseudomonadati</taxon>
        <taxon>Bacteroidota</taxon>
        <taxon>Chitinophagia</taxon>
        <taxon>Chitinophagales</taxon>
        <taxon>Chitinophagaceae</taxon>
        <taxon>Niabella</taxon>
    </lineage>
</organism>
<keyword evidence="7" id="KW-1185">Reference proteome</keyword>
<evidence type="ECO:0000256" key="1">
    <source>
        <dbReference type="ARBA" id="ARBA00008779"/>
    </source>
</evidence>
<dbReference type="SUPFAM" id="SSF53649">
    <property type="entry name" value="Alkaline phosphatase-like"/>
    <property type="match status" value="1"/>
</dbReference>
<proteinExistence type="inferred from homology"/>
<protein>
    <submittedName>
        <fullName evidence="6">Sulfatase-like hydrolase/transferase</fullName>
    </submittedName>
</protein>
<dbReference type="PROSITE" id="PS00149">
    <property type="entry name" value="SULFATASE_2"/>
    <property type="match status" value="1"/>
</dbReference>
<feature type="domain" description="Sulfatase N-terminal" evidence="5">
    <location>
        <begin position="23"/>
        <end position="343"/>
    </location>
</feature>
<dbReference type="EMBL" id="JAJNEC010000004">
    <property type="protein sequence ID" value="MCD2422228.1"/>
    <property type="molecule type" value="Genomic_DNA"/>
</dbReference>
<dbReference type="Pfam" id="PF00884">
    <property type="entry name" value="Sulfatase"/>
    <property type="match status" value="1"/>
</dbReference>
<evidence type="ECO:0000256" key="3">
    <source>
        <dbReference type="ARBA" id="ARBA00022801"/>
    </source>
</evidence>
<name>A0ABS8PPL1_9BACT</name>
<evidence type="ECO:0000256" key="4">
    <source>
        <dbReference type="ARBA" id="ARBA00022837"/>
    </source>
</evidence>
<dbReference type="Proteomes" id="UP001199816">
    <property type="component" value="Unassembled WGS sequence"/>
</dbReference>
<dbReference type="Gene3D" id="3.40.720.10">
    <property type="entry name" value="Alkaline Phosphatase, subunit A"/>
    <property type="match status" value="1"/>
</dbReference>
<dbReference type="InterPro" id="IPR050738">
    <property type="entry name" value="Sulfatase"/>
</dbReference>
<evidence type="ECO:0000256" key="2">
    <source>
        <dbReference type="ARBA" id="ARBA00022723"/>
    </source>
</evidence>
<dbReference type="InterPro" id="IPR017850">
    <property type="entry name" value="Alkaline_phosphatase_core_sf"/>
</dbReference>
<comment type="similarity">
    <text evidence="1">Belongs to the sulfatase family.</text>
</comment>
<keyword evidence="3" id="KW-0378">Hydrolase</keyword>
<dbReference type="InterPro" id="IPR024607">
    <property type="entry name" value="Sulfatase_CS"/>
</dbReference>
<comment type="caution">
    <text evidence="6">The sequence shown here is derived from an EMBL/GenBank/DDBJ whole genome shotgun (WGS) entry which is preliminary data.</text>
</comment>
<dbReference type="PANTHER" id="PTHR42693:SF53">
    <property type="entry name" value="ENDO-4-O-SULFATASE"/>
    <property type="match status" value="1"/>
</dbReference>
<dbReference type="PANTHER" id="PTHR42693">
    <property type="entry name" value="ARYLSULFATASE FAMILY MEMBER"/>
    <property type="match status" value="1"/>
</dbReference>
<dbReference type="Gene3D" id="3.30.1120.10">
    <property type="match status" value="1"/>
</dbReference>
<dbReference type="RefSeq" id="WP_231003131.1">
    <property type="nucleotide sequence ID" value="NZ_JAJNEC010000004.1"/>
</dbReference>
<dbReference type="InterPro" id="IPR000917">
    <property type="entry name" value="Sulfatase_N"/>
</dbReference>
<sequence>MRHLYFFSLLLFTAFKGIAQQRPNIIFVLTDDLGYSDIGCYGNPVIRTPFLDKMAGSGLLATNYVVTSPSCTPSRASLLTGRYASRYNLPDPIAPGSRLGLPDAEVTLAELLKKNGYQTGMVGKWHLGDQKEFNKPNGQGFDSFYGLLYSHDYRFPYVNTDTVIKIFRNTRPELERPADSLLTRLYTQESIRFIRQQQPGKPFFLYLAHNLPHLPVAYAAAAEGLNGKAGGPLGKVITEIDEGLAAIWNALEQKKMADNTIFIFSSDNGPWSEYPARMEKDGVTKRSHAGAAGIFRGSKAQSYEGGARVPFIIYWKNRIPAGQQLSEAISNVDILPTLAKWTGTGLPAGRELDGQDIGRLLEGKVKPGSFEHRPIFLVNHGKPEAVKLRQWKYREAPAWEHPVTGQLIPAVKELFNLDEDPSERVNLINTHKEQAALLKKIFDGFAAYGQ</sequence>
<keyword evidence="4" id="KW-0106">Calcium</keyword>